<dbReference type="GO" id="GO:0016020">
    <property type="term" value="C:membrane"/>
    <property type="evidence" value="ECO:0007669"/>
    <property type="project" value="UniProtKB-SubCell"/>
</dbReference>
<dbReference type="AlphaFoldDB" id="A0A0J7XKG7"/>
<sequence>MSEPEYLTEDPLFLALTRPTLWFGVPVEATLAIGMASVFTLMVVGNPIWALAIGGALLGAARLIVRADYNMFKIIFLFGRTKAPAPNKSVWGGSSYSPLPVKGVKRKGFDRV</sequence>
<reference evidence="6 7" key="1">
    <citation type="journal article" date="2015" name="G3 (Bethesda)">
        <title>Insights into Ongoing Evolution of the Hexachlorocyclohexane Catabolic Pathway from Comparative Genomics of Ten Sphingomonadaceae Strains.</title>
        <authorList>
            <person name="Pearce S.L."/>
            <person name="Oakeshott J.G."/>
            <person name="Pandey G."/>
        </authorList>
    </citation>
    <scope>NUCLEOTIDE SEQUENCE [LARGE SCALE GENOMIC DNA]</scope>
    <source>
        <strain evidence="6 7">LL01</strain>
    </source>
</reference>
<dbReference type="PATRIC" id="fig|1420583.3.peg.4508"/>
<evidence type="ECO:0000256" key="4">
    <source>
        <dbReference type="ARBA" id="ARBA00023136"/>
    </source>
</evidence>
<comment type="caution">
    <text evidence="6">The sequence shown here is derived from an EMBL/GenBank/DDBJ whole genome shotgun (WGS) entry which is preliminary data.</text>
</comment>
<name>A0A0J7XKG7_9SPHN</name>
<evidence type="ECO:0000313" key="7">
    <source>
        <dbReference type="Proteomes" id="UP000052232"/>
    </source>
</evidence>
<evidence type="ECO:0000256" key="2">
    <source>
        <dbReference type="ARBA" id="ARBA00022692"/>
    </source>
</evidence>
<accession>A0A0J7XKG7</accession>
<keyword evidence="4 5" id="KW-0472">Membrane</keyword>
<dbReference type="InterPro" id="IPR007792">
    <property type="entry name" value="T4SS_VirB3/TrbD/AvhB"/>
</dbReference>
<feature type="transmembrane region" description="Helical" evidence="5">
    <location>
        <begin position="48"/>
        <end position="65"/>
    </location>
</feature>
<protein>
    <submittedName>
        <fullName evidence="6">Type VI secretion protein</fullName>
    </submittedName>
</protein>
<dbReference type="RefSeq" id="WP_066609298.1">
    <property type="nucleotide sequence ID" value="NZ_KQ130440.1"/>
</dbReference>
<keyword evidence="3 5" id="KW-1133">Transmembrane helix</keyword>
<evidence type="ECO:0000256" key="3">
    <source>
        <dbReference type="ARBA" id="ARBA00022989"/>
    </source>
</evidence>
<keyword evidence="2 5" id="KW-0812">Transmembrane</keyword>
<feature type="transmembrane region" description="Helical" evidence="5">
    <location>
        <begin position="21"/>
        <end position="42"/>
    </location>
</feature>
<evidence type="ECO:0000256" key="5">
    <source>
        <dbReference type="SAM" id="Phobius"/>
    </source>
</evidence>
<proteinExistence type="predicted"/>
<gene>
    <name evidence="6" type="ORF">V473_23480</name>
</gene>
<evidence type="ECO:0000256" key="1">
    <source>
        <dbReference type="ARBA" id="ARBA00004370"/>
    </source>
</evidence>
<keyword evidence="7" id="KW-1185">Reference proteome</keyword>
<evidence type="ECO:0000313" key="6">
    <source>
        <dbReference type="EMBL" id="KMS51598.1"/>
    </source>
</evidence>
<dbReference type="Pfam" id="PF05101">
    <property type="entry name" value="VirB3"/>
    <property type="match status" value="1"/>
</dbReference>
<comment type="subcellular location">
    <subcellularLocation>
        <location evidence="1">Membrane</location>
    </subcellularLocation>
</comment>
<dbReference type="Proteomes" id="UP000052232">
    <property type="component" value="Unassembled WGS sequence"/>
</dbReference>
<organism evidence="6 7">
    <name type="scientific">Sphingobium cupriresistens LL01</name>
    <dbReference type="NCBI Taxonomy" id="1420583"/>
    <lineage>
        <taxon>Bacteria</taxon>
        <taxon>Pseudomonadati</taxon>
        <taxon>Pseudomonadota</taxon>
        <taxon>Alphaproteobacteria</taxon>
        <taxon>Sphingomonadales</taxon>
        <taxon>Sphingomonadaceae</taxon>
        <taxon>Sphingobium</taxon>
    </lineage>
</organism>
<dbReference type="EMBL" id="JACT01000009">
    <property type="protein sequence ID" value="KMS51598.1"/>
    <property type="molecule type" value="Genomic_DNA"/>
</dbReference>
<dbReference type="STRING" id="1420583.V473_23480"/>